<gene>
    <name evidence="1" type="ORF">J1N35_035320</name>
</gene>
<dbReference type="AlphaFoldDB" id="A0A9D3UTR4"/>
<dbReference type="EMBL" id="JAIQCV010000010">
    <property type="protein sequence ID" value="KAH1057255.1"/>
    <property type="molecule type" value="Genomic_DNA"/>
</dbReference>
<evidence type="ECO:0000313" key="1">
    <source>
        <dbReference type="EMBL" id="KAH1057255.1"/>
    </source>
</evidence>
<dbReference type="Proteomes" id="UP000828251">
    <property type="component" value="Unassembled WGS sequence"/>
</dbReference>
<sequence>MAAGNTISEQEQVSITLASLSVEYESIRIVASAMSIPLDRLAEMLTDCEARQQEFVSSMSLQALSTATLMTKVLGDLTEVLGHPTEVVLGHFKDEVEGDNFLITNHSVSYVARLVTQFRSATIDLMRPLKNSTVSNHVTNDLDNLHEVAQCSGNNRLLMGNGVSVPVANIGSYSFVSSNRIFQLKNVLLVP</sequence>
<proteinExistence type="predicted"/>
<name>A0A9D3UTR4_9ROSI</name>
<evidence type="ECO:0000313" key="2">
    <source>
        <dbReference type="Proteomes" id="UP000828251"/>
    </source>
</evidence>
<dbReference type="PANTHER" id="PTHR47481">
    <property type="match status" value="1"/>
</dbReference>
<organism evidence="1 2">
    <name type="scientific">Gossypium stocksii</name>
    <dbReference type="NCBI Taxonomy" id="47602"/>
    <lineage>
        <taxon>Eukaryota</taxon>
        <taxon>Viridiplantae</taxon>
        <taxon>Streptophyta</taxon>
        <taxon>Embryophyta</taxon>
        <taxon>Tracheophyta</taxon>
        <taxon>Spermatophyta</taxon>
        <taxon>Magnoliopsida</taxon>
        <taxon>eudicotyledons</taxon>
        <taxon>Gunneridae</taxon>
        <taxon>Pentapetalae</taxon>
        <taxon>rosids</taxon>
        <taxon>malvids</taxon>
        <taxon>Malvales</taxon>
        <taxon>Malvaceae</taxon>
        <taxon>Malvoideae</taxon>
        <taxon>Gossypium</taxon>
    </lineage>
</organism>
<protein>
    <submittedName>
        <fullName evidence="1">Uncharacterized protein</fullName>
    </submittedName>
</protein>
<accession>A0A9D3UTR4</accession>
<reference evidence="1 2" key="1">
    <citation type="journal article" date="2021" name="Plant Biotechnol. J.">
        <title>Multi-omics assisted identification of the key and species-specific regulatory components of drought-tolerant mechanisms in Gossypium stocksii.</title>
        <authorList>
            <person name="Yu D."/>
            <person name="Ke L."/>
            <person name="Zhang D."/>
            <person name="Wu Y."/>
            <person name="Sun Y."/>
            <person name="Mei J."/>
            <person name="Sun J."/>
            <person name="Sun Y."/>
        </authorList>
    </citation>
    <scope>NUCLEOTIDE SEQUENCE [LARGE SCALE GENOMIC DNA]</scope>
    <source>
        <strain evidence="2">cv. E1</strain>
        <tissue evidence="1">Leaf</tissue>
    </source>
</reference>
<keyword evidence="2" id="KW-1185">Reference proteome</keyword>
<dbReference type="PANTHER" id="PTHR47481:SF10">
    <property type="entry name" value="COPIA-LIKE POLYPROTEIN_RETROTRANSPOSON"/>
    <property type="match status" value="1"/>
</dbReference>
<comment type="caution">
    <text evidence="1">The sequence shown here is derived from an EMBL/GenBank/DDBJ whole genome shotgun (WGS) entry which is preliminary data.</text>
</comment>